<dbReference type="SUPFAM" id="SSF158442">
    <property type="entry name" value="DsbB-like"/>
    <property type="match status" value="1"/>
</dbReference>
<evidence type="ECO:0000256" key="4">
    <source>
        <dbReference type="ARBA" id="ARBA00023136"/>
    </source>
</evidence>
<comment type="subcellular location">
    <subcellularLocation>
        <location evidence="1">Membrane</location>
        <topology evidence="1">Multi-pass membrane protein</topology>
    </subcellularLocation>
</comment>
<dbReference type="InterPro" id="IPR023380">
    <property type="entry name" value="DsbB-like_sf"/>
</dbReference>
<keyword evidence="7" id="KW-1185">Reference proteome</keyword>
<name>A0ABW5U0S5_9RHOB</name>
<comment type="caution">
    <text evidence="6">The sequence shown here is derived from an EMBL/GenBank/DDBJ whole genome shotgun (WGS) entry which is preliminary data.</text>
</comment>
<keyword evidence="3 5" id="KW-1133">Transmembrane helix</keyword>
<evidence type="ECO:0000313" key="7">
    <source>
        <dbReference type="Proteomes" id="UP001597474"/>
    </source>
</evidence>
<dbReference type="Proteomes" id="UP001597474">
    <property type="component" value="Unassembled WGS sequence"/>
</dbReference>
<accession>A0ABW5U0S5</accession>
<keyword evidence="2 5" id="KW-0812">Transmembrane</keyword>
<sequence length="158" mass="16280">MSRRSLIALATLGSAALLLGAFAFQHLGGYAPCKLCLWQRWPHAAAVVVGLVLLTGAPRGLIWLGAAAAAVTAGLGIYHAGVEWGFWPGPSSCTGGGLDLGGMSGGDLLSMDAPSGLVMCDAVVWSLAGLSMAGWNALLSLVLVALWVLAARRRERRV</sequence>
<evidence type="ECO:0000256" key="3">
    <source>
        <dbReference type="ARBA" id="ARBA00022989"/>
    </source>
</evidence>
<feature type="transmembrane region" description="Helical" evidence="5">
    <location>
        <begin position="39"/>
        <end position="56"/>
    </location>
</feature>
<dbReference type="RefSeq" id="WP_386372965.1">
    <property type="nucleotide sequence ID" value="NZ_JBHUMP010000004.1"/>
</dbReference>
<dbReference type="Pfam" id="PF02600">
    <property type="entry name" value="DsbB"/>
    <property type="match status" value="1"/>
</dbReference>
<evidence type="ECO:0000256" key="2">
    <source>
        <dbReference type="ARBA" id="ARBA00022692"/>
    </source>
</evidence>
<evidence type="ECO:0000256" key="1">
    <source>
        <dbReference type="ARBA" id="ARBA00004141"/>
    </source>
</evidence>
<organism evidence="6 7">
    <name type="scientific">Sulfitobacter aestuarii</name>
    <dbReference type="NCBI Taxonomy" id="2161676"/>
    <lineage>
        <taxon>Bacteria</taxon>
        <taxon>Pseudomonadati</taxon>
        <taxon>Pseudomonadota</taxon>
        <taxon>Alphaproteobacteria</taxon>
        <taxon>Rhodobacterales</taxon>
        <taxon>Roseobacteraceae</taxon>
        <taxon>Sulfitobacter</taxon>
    </lineage>
</organism>
<feature type="transmembrane region" description="Helical" evidence="5">
    <location>
        <begin position="122"/>
        <end position="149"/>
    </location>
</feature>
<dbReference type="EMBL" id="JBHUMP010000004">
    <property type="protein sequence ID" value="MFD2739399.1"/>
    <property type="molecule type" value="Genomic_DNA"/>
</dbReference>
<dbReference type="InterPro" id="IPR024199">
    <property type="entry name" value="Uncharacterised_DsbB"/>
</dbReference>
<feature type="transmembrane region" description="Helical" evidence="5">
    <location>
        <begin position="61"/>
        <end position="81"/>
    </location>
</feature>
<gene>
    <name evidence="6" type="ORF">ACFSUD_07470</name>
</gene>
<dbReference type="InterPro" id="IPR003752">
    <property type="entry name" value="DiS_bond_form_DsbB/BdbC"/>
</dbReference>
<dbReference type="Gene3D" id="1.20.1550.10">
    <property type="entry name" value="DsbB-like"/>
    <property type="match status" value="1"/>
</dbReference>
<proteinExistence type="predicted"/>
<protein>
    <submittedName>
        <fullName evidence="6">Disulfide bond formation protein B</fullName>
    </submittedName>
</protein>
<evidence type="ECO:0000313" key="6">
    <source>
        <dbReference type="EMBL" id="MFD2739399.1"/>
    </source>
</evidence>
<reference evidence="7" key="1">
    <citation type="journal article" date="2019" name="Int. J. Syst. Evol. Microbiol.">
        <title>The Global Catalogue of Microorganisms (GCM) 10K type strain sequencing project: providing services to taxonomists for standard genome sequencing and annotation.</title>
        <authorList>
            <consortium name="The Broad Institute Genomics Platform"/>
            <consortium name="The Broad Institute Genome Sequencing Center for Infectious Disease"/>
            <person name="Wu L."/>
            <person name="Ma J."/>
        </authorList>
    </citation>
    <scope>NUCLEOTIDE SEQUENCE [LARGE SCALE GENOMIC DNA]</scope>
    <source>
        <strain evidence="7">TISTR 2562</strain>
    </source>
</reference>
<evidence type="ECO:0000256" key="5">
    <source>
        <dbReference type="SAM" id="Phobius"/>
    </source>
</evidence>
<keyword evidence="4 5" id="KW-0472">Membrane</keyword>
<dbReference type="PIRSF" id="PIRSF033913">
    <property type="entry name" value="S-S_format_DsbB"/>
    <property type="match status" value="1"/>
</dbReference>